<dbReference type="Proteomes" id="UP000283509">
    <property type="component" value="Unassembled WGS sequence"/>
</dbReference>
<accession>A0A3R7QGS2</accession>
<gene>
    <name evidence="1" type="ORF">C7M84_002928</name>
</gene>
<organism evidence="1 2">
    <name type="scientific">Penaeus vannamei</name>
    <name type="common">Whiteleg shrimp</name>
    <name type="synonym">Litopenaeus vannamei</name>
    <dbReference type="NCBI Taxonomy" id="6689"/>
    <lineage>
        <taxon>Eukaryota</taxon>
        <taxon>Metazoa</taxon>
        <taxon>Ecdysozoa</taxon>
        <taxon>Arthropoda</taxon>
        <taxon>Crustacea</taxon>
        <taxon>Multicrustacea</taxon>
        <taxon>Malacostraca</taxon>
        <taxon>Eumalacostraca</taxon>
        <taxon>Eucarida</taxon>
        <taxon>Decapoda</taxon>
        <taxon>Dendrobranchiata</taxon>
        <taxon>Penaeoidea</taxon>
        <taxon>Penaeidae</taxon>
        <taxon>Penaeus</taxon>
    </lineage>
</organism>
<evidence type="ECO:0000313" key="1">
    <source>
        <dbReference type="EMBL" id="ROT78343.1"/>
    </source>
</evidence>
<comment type="caution">
    <text evidence="1">The sequence shown here is derived from an EMBL/GenBank/DDBJ whole genome shotgun (WGS) entry which is preliminary data.</text>
</comment>
<keyword evidence="2" id="KW-1185">Reference proteome</keyword>
<reference evidence="1 2" key="1">
    <citation type="submission" date="2018-04" db="EMBL/GenBank/DDBJ databases">
        <authorList>
            <person name="Zhang X."/>
            <person name="Yuan J."/>
            <person name="Li F."/>
            <person name="Xiang J."/>
        </authorList>
    </citation>
    <scope>NUCLEOTIDE SEQUENCE [LARGE SCALE GENOMIC DNA]</scope>
    <source>
        <tissue evidence="1">Muscle</tissue>
    </source>
</reference>
<sequence>MNPVSLPSELPSLPLRSSSPSLLSPPPPFVSRLDLFTSFLSLPSFSFHSVSISILSFALLSSLLFPLSLFPSSLSAPTYLFYLPFPLISSLLPSPISRSPLLSPFPPPFPSSLPSPMPNFNSCFSSTLSQPPFLFPSSLSPLSPPLFSLLLPSHPPRLPFPLYSPPLSLLPSSSHPLTSSPLPHSYFTPPSPSSLPLSPLPPPLLLPSSLLLPLSSYFLPLPSSSPLPLPSPSPPPPYSNSISALNAIKQLPSVPQKGVLPTFVFIMTDHLASPHPARICSPHLHLLLPFSRLSGFLLAGSYVSPAPLSFPLACLSFSRSLVRFLCLSIAPSINRSSLQSGAVEREAFLEAVATCRLYYLKAIACPEFIPLVWQRCGRDVEGEPRARVAATQK</sequence>
<evidence type="ECO:0000313" key="2">
    <source>
        <dbReference type="Proteomes" id="UP000283509"/>
    </source>
</evidence>
<dbReference type="AlphaFoldDB" id="A0A3R7QGS2"/>
<protein>
    <submittedName>
        <fullName evidence="1">Uncharacterized protein</fullName>
    </submittedName>
</protein>
<proteinExistence type="predicted"/>
<name>A0A3R7QGS2_PENVA</name>
<reference evidence="1 2" key="2">
    <citation type="submission" date="2019-01" db="EMBL/GenBank/DDBJ databases">
        <title>The decoding of complex shrimp genome reveals the adaptation for benthos swimmer, frequently molting mechanism and breeding impact on genome.</title>
        <authorList>
            <person name="Sun Y."/>
            <person name="Gao Y."/>
            <person name="Yu Y."/>
        </authorList>
    </citation>
    <scope>NUCLEOTIDE SEQUENCE [LARGE SCALE GENOMIC DNA]</scope>
    <source>
        <tissue evidence="1">Muscle</tissue>
    </source>
</reference>
<dbReference type="EMBL" id="QCYY01001398">
    <property type="protein sequence ID" value="ROT78343.1"/>
    <property type="molecule type" value="Genomic_DNA"/>
</dbReference>